<dbReference type="OrthoDB" id="338827at2"/>
<dbReference type="PANTHER" id="PTHR19328:SF13">
    <property type="entry name" value="HIPL1 PROTEIN"/>
    <property type="match status" value="1"/>
</dbReference>
<accession>A0A1M5XC00</accession>
<feature type="compositionally biased region" description="Acidic residues" evidence="1">
    <location>
        <begin position="953"/>
        <end position="977"/>
    </location>
</feature>
<dbReference type="InterPro" id="IPR012938">
    <property type="entry name" value="Glc/Sorbosone_DH"/>
</dbReference>
<dbReference type="PROSITE" id="PS50231">
    <property type="entry name" value="RICIN_B_LECTIN"/>
    <property type="match status" value="1"/>
</dbReference>
<dbReference type="RefSeq" id="WP_067661743.1">
    <property type="nucleotide sequence ID" value="NZ_FQXG01000005.1"/>
</dbReference>
<feature type="region of interest" description="Disordered" evidence="1">
    <location>
        <begin position="953"/>
        <end position="1109"/>
    </location>
</feature>
<dbReference type="Pfam" id="PF00652">
    <property type="entry name" value="Ricin_B_lectin"/>
    <property type="match status" value="1"/>
</dbReference>
<feature type="chain" id="PRO_5009914931" description="Ricin B lectin domain-containing protein" evidence="2">
    <location>
        <begin position="23"/>
        <end position="1198"/>
    </location>
</feature>
<proteinExistence type="predicted"/>
<feature type="compositionally biased region" description="Polar residues" evidence="1">
    <location>
        <begin position="1078"/>
        <end position="1109"/>
    </location>
</feature>
<dbReference type="STRING" id="299255.SAMN02745129_3423"/>
<sequence length="1198" mass="132276">MMDRIHCPALLGSLLLSLAVNAAPGLTQSEPVGAYLDAAFPDQPPNAAVEEGDWVQINYFPEVRFVEPIRIIEHPTQDKLLILGKDGMGHLISHRYGATDKTEFLDIRPIMHGKAGAGEGGISDLAFHPEFGDPDSPNERTVFLSYRWSPDDSGSFSEEFTVDGYNRLSRFEVLDGKVDLATEQVLINQFDQEQWHIAMDLEFGSDGYLYVSVGDEGRCCSRTLSTQRIDGGLWSGILRIDVDNDPNRSHPIRRQPHHPGKDPKDNGNHWPRSYSQGYSIPNDNPFLSSDGDVLEEFYSIGLRHPWTMFLDHTTGDIWVADVGEKKWEEIDLVRKGDNHQWGYREGNHSGVMSEPDEIIGTPRGPVWEYDRDLGLAVIGAGVYRGNRHPELVGKYLFSDFGSGRFWTATASNDGYDIEQITSVTAGFPNGINAYLLDSKGQILMAKTNGGQDPGGTIELLTRDGGASLVDDPPQWLSQTGAFTDLQSLQPHPGCIPYSMNVPFWSDGAEKYRWLCLPNDGSHDSAAEQIVFAEQDLWQFPAGTVAIKHFGMRADRSDPDSEFPLETRFVVRTERDLYGVTYRWNEAGTDAELLSDGLEWSFTQQTPVGPLQRTWTFPSRNQCLTCHADANGGLLGLNTRQLNRDQYYPASGQTGNQLETFNALGMFHQQWPQDSFAELLEQVLTASPSGDQSLALADRARSYLDSNCGYCHHPNGVRGTFDARLVTPLSEQGLIYGQLMESYGIEGEAVVVPGQPDHSILYVRASQVGPLAMPPLAKAVVDDDGMSLLSNWIRALVNAVEGAPEFTAQLQNLRTDLCIQVFGQSGSQGANVEPGPCEQDQASQSLQFLAIPGIADTYTVRFAHSGLCLDVDGGSADNGANLVQNICNANLSQQFRLQAEGEQLVLYTGTGNRDKVVDSDANVSNIIQWQDYGNDNQRWRFFSHTVDVVLDSDGDGVVDSDDPFPTDPGEWADGDSDGIGDNSDRFPRDPRNDVDGDGFSGHIDNCPEIYNPTQRDRDADGQGDACDQDKTPPGWLPRQPERGDTPISRPALESRRPHTLQRVERQHRLAVSPPWRPASVQQSLSRTSVAATPSRSSHAPQRTQAQPALTQWRGQTVAGVGPTLCSEADLSLSQDHHQRERNNKLNHLRAILCPASIKAVDSASDRRSLFYNETSLRIEALSPVADANDTNNPSRQHRH</sequence>
<dbReference type="SMART" id="SM00458">
    <property type="entry name" value="RICIN"/>
    <property type="match status" value="1"/>
</dbReference>
<keyword evidence="5" id="KW-1185">Reference proteome</keyword>
<dbReference type="Gene3D" id="2.80.10.50">
    <property type="match status" value="1"/>
</dbReference>
<evidence type="ECO:0000256" key="1">
    <source>
        <dbReference type="SAM" id="MobiDB-lite"/>
    </source>
</evidence>
<dbReference type="Pfam" id="PF07995">
    <property type="entry name" value="GSDH"/>
    <property type="match status" value="2"/>
</dbReference>
<dbReference type="PANTHER" id="PTHR19328">
    <property type="entry name" value="HEDGEHOG-INTERACTING PROTEIN"/>
    <property type="match status" value="1"/>
</dbReference>
<dbReference type="SUPFAM" id="SSF50370">
    <property type="entry name" value="Ricin B-like lectins"/>
    <property type="match status" value="1"/>
</dbReference>
<name>A0A1M5XC00_9GAMM</name>
<dbReference type="Gene3D" id="4.10.1080.10">
    <property type="entry name" value="TSP type-3 repeat"/>
    <property type="match status" value="1"/>
</dbReference>
<evidence type="ECO:0000313" key="4">
    <source>
        <dbReference type="EMBL" id="SHH97341.1"/>
    </source>
</evidence>
<dbReference type="InterPro" id="IPR011041">
    <property type="entry name" value="Quinoprot_gluc/sorb_DH_b-prop"/>
</dbReference>
<keyword evidence="2" id="KW-0732">Signal</keyword>
<evidence type="ECO:0000256" key="2">
    <source>
        <dbReference type="SAM" id="SignalP"/>
    </source>
</evidence>
<dbReference type="InterPro" id="IPR000772">
    <property type="entry name" value="Ricin_B_lectin"/>
</dbReference>
<dbReference type="InterPro" id="IPR028974">
    <property type="entry name" value="TSP_type-3_rpt"/>
</dbReference>
<organism evidence="4 5">
    <name type="scientific">Ferrimonas marina</name>
    <dbReference type="NCBI Taxonomy" id="299255"/>
    <lineage>
        <taxon>Bacteria</taxon>
        <taxon>Pseudomonadati</taxon>
        <taxon>Pseudomonadota</taxon>
        <taxon>Gammaproteobacteria</taxon>
        <taxon>Alteromonadales</taxon>
        <taxon>Ferrimonadaceae</taxon>
        <taxon>Ferrimonas</taxon>
    </lineage>
</organism>
<dbReference type="InterPro" id="IPR011042">
    <property type="entry name" value="6-blade_b-propeller_TolB-like"/>
</dbReference>
<feature type="compositionally biased region" description="Basic and acidic residues" evidence="1">
    <location>
        <begin position="1051"/>
        <end position="1066"/>
    </location>
</feature>
<protein>
    <recommendedName>
        <fullName evidence="3">Ricin B lectin domain-containing protein</fullName>
    </recommendedName>
</protein>
<dbReference type="Proteomes" id="UP000184268">
    <property type="component" value="Unassembled WGS sequence"/>
</dbReference>
<evidence type="ECO:0000259" key="3">
    <source>
        <dbReference type="SMART" id="SM00458"/>
    </source>
</evidence>
<dbReference type="CDD" id="cd00161">
    <property type="entry name" value="beta-trefoil_Ricin-like"/>
    <property type="match status" value="1"/>
</dbReference>
<feature type="region of interest" description="Disordered" evidence="1">
    <location>
        <begin position="245"/>
        <end position="275"/>
    </location>
</feature>
<gene>
    <name evidence="4" type="ORF">SAMN02745129_3423</name>
</gene>
<feature type="signal peptide" evidence="2">
    <location>
        <begin position="1"/>
        <end position="22"/>
    </location>
</feature>
<dbReference type="Gene3D" id="2.120.10.30">
    <property type="entry name" value="TolB, C-terminal domain"/>
    <property type="match status" value="1"/>
</dbReference>
<feature type="compositionally biased region" description="Basic and acidic residues" evidence="1">
    <location>
        <begin position="981"/>
        <end position="993"/>
    </location>
</feature>
<dbReference type="AlphaFoldDB" id="A0A1M5XC00"/>
<dbReference type="EMBL" id="FQXG01000005">
    <property type="protein sequence ID" value="SHH97341.1"/>
    <property type="molecule type" value="Genomic_DNA"/>
</dbReference>
<feature type="domain" description="Ricin B lectin" evidence="3">
    <location>
        <begin position="805"/>
        <end position="941"/>
    </location>
</feature>
<dbReference type="SUPFAM" id="SSF50952">
    <property type="entry name" value="Soluble quinoprotein glucose dehydrogenase"/>
    <property type="match status" value="1"/>
</dbReference>
<reference evidence="4 5" key="1">
    <citation type="submission" date="2016-11" db="EMBL/GenBank/DDBJ databases">
        <authorList>
            <person name="Jaros S."/>
            <person name="Januszkiewicz K."/>
            <person name="Wedrychowicz H."/>
        </authorList>
    </citation>
    <scope>NUCLEOTIDE SEQUENCE [LARGE SCALE GENOMIC DNA]</scope>
    <source>
        <strain evidence="4 5">DSM 16917</strain>
    </source>
</reference>
<dbReference type="SUPFAM" id="SSF103647">
    <property type="entry name" value="TSP type-3 repeat"/>
    <property type="match status" value="1"/>
</dbReference>
<evidence type="ECO:0000313" key="5">
    <source>
        <dbReference type="Proteomes" id="UP000184268"/>
    </source>
</evidence>
<dbReference type="GO" id="GO:0005509">
    <property type="term" value="F:calcium ion binding"/>
    <property type="evidence" value="ECO:0007669"/>
    <property type="project" value="InterPro"/>
</dbReference>
<dbReference type="InterPro" id="IPR035992">
    <property type="entry name" value="Ricin_B-like_lectins"/>
</dbReference>